<dbReference type="Proteomes" id="UP001190700">
    <property type="component" value="Unassembled WGS sequence"/>
</dbReference>
<dbReference type="EMBL" id="LGRX02007844">
    <property type="protein sequence ID" value="KAK3274225.1"/>
    <property type="molecule type" value="Genomic_DNA"/>
</dbReference>
<gene>
    <name evidence="2" type="ORF">CYMTET_17584</name>
</gene>
<name>A0AAE0G9N0_9CHLO</name>
<feature type="compositionally biased region" description="Polar residues" evidence="1">
    <location>
        <begin position="32"/>
        <end position="45"/>
    </location>
</feature>
<sequence length="226" mass="24788">MRPPKAMQDAADQGVAGLAEQKPSVQGEDMETSSSHSTMSFTGRRSSQEHCSWRHIPLRDGAETLDLDYPPQAPPMSWGGGQSCTQTPCGTELSFELPSLRELMPAEGGGPHSGSPAKSCCRVEISWPDDDAWHARDAALEKQPGGELRESGLEALVVRTQREALQHAHFQENDQGRATRLIVFYQMEARPLLLACRGLPYAVEHGAGDERTVLTLCSEHRMMLIP</sequence>
<feature type="region of interest" description="Disordered" evidence="1">
    <location>
        <begin position="64"/>
        <end position="91"/>
    </location>
</feature>
<evidence type="ECO:0000256" key="1">
    <source>
        <dbReference type="SAM" id="MobiDB-lite"/>
    </source>
</evidence>
<evidence type="ECO:0000313" key="3">
    <source>
        <dbReference type="Proteomes" id="UP001190700"/>
    </source>
</evidence>
<proteinExistence type="predicted"/>
<keyword evidence="3" id="KW-1185">Reference proteome</keyword>
<organism evidence="2 3">
    <name type="scientific">Cymbomonas tetramitiformis</name>
    <dbReference type="NCBI Taxonomy" id="36881"/>
    <lineage>
        <taxon>Eukaryota</taxon>
        <taxon>Viridiplantae</taxon>
        <taxon>Chlorophyta</taxon>
        <taxon>Pyramimonadophyceae</taxon>
        <taxon>Pyramimonadales</taxon>
        <taxon>Pyramimonadaceae</taxon>
        <taxon>Cymbomonas</taxon>
    </lineage>
</organism>
<reference evidence="2 3" key="1">
    <citation type="journal article" date="2015" name="Genome Biol. Evol.">
        <title>Comparative Genomics of a Bacterivorous Green Alga Reveals Evolutionary Causalities and Consequences of Phago-Mixotrophic Mode of Nutrition.</title>
        <authorList>
            <person name="Burns J.A."/>
            <person name="Paasch A."/>
            <person name="Narechania A."/>
            <person name="Kim E."/>
        </authorList>
    </citation>
    <scope>NUCLEOTIDE SEQUENCE [LARGE SCALE GENOMIC DNA]</scope>
    <source>
        <strain evidence="2 3">PLY_AMNH</strain>
    </source>
</reference>
<comment type="caution">
    <text evidence="2">The sequence shown here is derived from an EMBL/GenBank/DDBJ whole genome shotgun (WGS) entry which is preliminary data.</text>
</comment>
<accession>A0AAE0G9N0</accession>
<dbReference type="AlphaFoldDB" id="A0AAE0G9N0"/>
<evidence type="ECO:0000313" key="2">
    <source>
        <dbReference type="EMBL" id="KAK3274225.1"/>
    </source>
</evidence>
<feature type="region of interest" description="Disordered" evidence="1">
    <location>
        <begin position="1"/>
        <end position="50"/>
    </location>
</feature>
<protein>
    <submittedName>
        <fullName evidence="2">Uncharacterized protein</fullName>
    </submittedName>
</protein>